<evidence type="ECO:0000256" key="1">
    <source>
        <dbReference type="SAM" id="MobiDB-lite"/>
    </source>
</evidence>
<dbReference type="Proteomes" id="UP001221142">
    <property type="component" value="Unassembled WGS sequence"/>
</dbReference>
<feature type="domain" description="Protein CPL1-like" evidence="3">
    <location>
        <begin position="186"/>
        <end position="239"/>
    </location>
</feature>
<dbReference type="PANTHER" id="PTHR35192">
    <property type="entry name" value="PROTEIN, PUTATIVE-RELATED"/>
    <property type="match status" value="1"/>
</dbReference>
<dbReference type="PANTHER" id="PTHR35192:SF2">
    <property type="entry name" value="APPLE DOMAIN-CONTAINING PROTEIN"/>
    <property type="match status" value="1"/>
</dbReference>
<gene>
    <name evidence="4" type="ORF">FB45DRAFT_928688</name>
</gene>
<feature type="compositionally biased region" description="Low complexity" evidence="1">
    <location>
        <begin position="370"/>
        <end position="386"/>
    </location>
</feature>
<feature type="chain" id="PRO_5042100421" description="Protein CPL1-like domain-containing protein" evidence="2">
    <location>
        <begin position="23"/>
        <end position="642"/>
    </location>
</feature>
<comment type="caution">
    <text evidence="4">The sequence shown here is derived from an EMBL/GenBank/DDBJ whole genome shotgun (WGS) entry which is preliminary data.</text>
</comment>
<reference evidence="4" key="1">
    <citation type="submission" date="2023-03" db="EMBL/GenBank/DDBJ databases">
        <title>Massive genome expansion in bonnet fungi (Mycena s.s.) driven by repeated elements and novel gene families across ecological guilds.</title>
        <authorList>
            <consortium name="Lawrence Berkeley National Laboratory"/>
            <person name="Harder C.B."/>
            <person name="Miyauchi S."/>
            <person name="Viragh M."/>
            <person name="Kuo A."/>
            <person name="Thoen E."/>
            <person name="Andreopoulos B."/>
            <person name="Lu D."/>
            <person name="Skrede I."/>
            <person name="Drula E."/>
            <person name="Henrissat B."/>
            <person name="Morin E."/>
            <person name="Kohler A."/>
            <person name="Barry K."/>
            <person name="LaButti K."/>
            <person name="Morin E."/>
            <person name="Salamov A."/>
            <person name="Lipzen A."/>
            <person name="Mereny Z."/>
            <person name="Hegedus B."/>
            <person name="Baldrian P."/>
            <person name="Stursova M."/>
            <person name="Weitz H."/>
            <person name="Taylor A."/>
            <person name="Grigoriev I.V."/>
            <person name="Nagy L.G."/>
            <person name="Martin F."/>
            <person name="Kauserud H."/>
        </authorList>
    </citation>
    <scope>NUCLEOTIDE SEQUENCE</scope>
    <source>
        <strain evidence="4">9284</strain>
    </source>
</reference>
<dbReference type="InterPro" id="IPR048661">
    <property type="entry name" value="CPL1-like"/>
</dbReference>
<dbReference type="Pfam" id="PF21671">
    <property type="entry name" value="CPL1-like"/>
    <property type="match status" value="1"/>
</dbReference>
<sequence>MLLAPTLLVSSLAGFLLPQVNAAHSHSSPTRTHASRLPSRDLLDLCIDIPKLALGLLDDLLGVDLDLCLCVHNLDIYLDTSVNVTLQNNALANVNASGKCTPLPENAHRLACNPRDPCQYECNTGYFECGNKCVSSSALCPSARPRSLKSRSQLINTMADAQAYCKSLSGGRTTVCGVENGGPNAFECVNVQNNLESCGGCTVDPPFLPKSTLLPTGRNCGAIPNAVNASCEKSKCKVQYRSDITKRMHKASLLNLDLSDDEPLPATNSSHPMLSPSAAGSMLSVLKATNSAASSPAPANVGLDNVLASIGALMSSSPDQIPSSATSALHSTAKAQTALTECGCGDDLLSSLDGLSQALLDLLGQCSGSSDAPSSSSAPGSSSAPTVPGPDPSSCQLNVNLDPLLCGLGTVNVDSSLLCALGSITNAVQQLVNSLGLGPDAVSCSSGAASTTVEASDPASTASSDPAVPSSVLSDIPIVVTLGNQASSQAGNVASSDACSGDQDLLSSLASLTNSLVDGLGLGGLLLVNKRQLDLSSLLNLGGLLGGSGSSLDSLTDLNGLLSDLGPVIQSTLLLLGSASPSCASSSEASSLSSTLNSLGPVLKSLTDGLGQCGCQKNPAVANAFAKAASAPSKRRGLVNVL</sequence>
<accession>A0AAD7FFM7</accession>
<keyword evidence="2" id="KW-0732">Signal</keyword>
<dbReference type="EMBL" id="JARKIF010000016">
    <property type="protein sequence ID" value="KAJ7621223.1"/>
    <property type="molecule type" value="Genomic_DNA"/>
</dbReference>
<dbReference type="InterPro" id="IPR038955">
    <property type="entry name" value="PriA/CPL1_fungi"/>
</dbReference>
<feature type="signal peptide" evidence="2">
    <location>
        <begin position="1"/>
        <end position="22"/>
    </location>
</feature>
<evidence type="ECO:0000256" key="2">
    <source>
        <dbReference type="SAM" id="SignalP"/>
    </source>
</evidence>
<organism evidence="4 5">
    <name type="scientific">Roridomyces roridus</name>
    <dbReference type="NCBI Taxonomy" id="1738132"/>
    <lineage>
        <taxon>Eukaryota</taxon>
        <taxon>Fungi</taxon>
        <taxon>Dikarya</taxon>
        <taxon>Basidiomycota</taxon>
        <taxon>Agaricomycotina</taxon>
        <taxon>Agaricomycetes</taxon>
        <taxon>Agaricomycetidae</taxon>
        <taxon>Agaricales</taxon>
        <taxon>Marasmiineae</taxon>
        <taxon>Mycenaceae</taxon>
        <taxon>Roridomyces</taxon>
    </lineage>
</organism>
<proteinExistence type="predicted"/>
<evidence type="ECO:0000259" key="3">
    <source>
        <dbReference type="Pfam" id="PF21671"/>
    </source>
</evidence>
<evidence type="ECO:0000313" key="4">
    <source>
        <dbReference type="EMBL" id="KAJ7621223.1"/>
    </source>
</evidence>
<keyword evidence="5" id="KW-1185">Reference proteome</keyword>
<dbReference type="AlphaFoldDB" id="A0AAD7FFM7"/>
<evidence type="ECO:0000313" key="5">
    <source>
        <dbReference type="Proteomes" id="UP001221142"/>
    </source>
</evidence>
<feature type="region of interest" description="Disordered" evidence="1">
    <location>
        <begin position="370"/>
        <end position="391"/>
    </location>
</feature>
<protein>
    <recommendedName>
        <fullName evidence="3">Protein CPL1-like domain-containing protein</fullName>
    </recommendedName>
</protein>
<name>A0AAD7FFM7_9AGAR</name>